<comment type="caution">
    <text evidence="3">The sequence shown here is derived from an EMBL/GenBank/DDBJ whole genome shotgun (WGS) entry which is preliminary data.</text>
</comment>
<dbReference type="SMART" id="SM00343">
    <property type="entry name" value="ZnF_C2HC"/>
    <property type="match status" value="2"/>
</dbReference>
<dbReference type="InterPro" id="IPR001878">
    <property type="entry name" value="Znf_CCHC"/>
</dbReference>
<dbReference type="Pfam" id="PF05380">
    <property type="entry name" value="Peptidase_A17"/>
    <property type="match status" value="1"/>
</dbReference>
<feature type="domain" description="CCHC-type" evidence="2">
    <location>
        <begin position="89"/>
        <end position="105"/>
    </location>
</feature>
<dbReference type="PANTHER" id="PTHR47331">
    <property type="entry name" value="PHD-TYPE DOMAIN-CONTAINING PROTEIN"/>
    <property type="match status" value="1"/>
</dbReference>
<organism evidence="3 4">
    <name type="scientific">Molorchus minor</name>
    <dbReference type="NCBI Taxonomy" id="1323400"/>
    <lineage>
        <taxon>Eukaryota</taxon>
        <taxon>Metazoa</taxon>
        <taxon>Ecdysozoa</taxon>
        <taxon>Arthropoda</taxon>
        <taxon>Hexapoda</taxon>
        <taxon>Insecta</taxon>
        <taxon>Pterygota</taxon>
        <taxon>Neoptera</taxon>
        <taxon>Endopterygota</taxon>
        <taxon>Coleoptera</taxon>
        <taxon>Polyphaga</taxon>
        <taxon>Cucujiformia</taxon>
        <taxon>Chrysomeloidea</taxon>
        <taxon>Cerambycidae</taxon>
        <taxon>Lamiinae</taxon>
        <taxon>Monochamini</taxon>
        <taxon>Molorchus</taxon>
    </lineage>
</organism>
<reference evidence="3" key="1">
    <citation type="journal article" date="2023" name="Insect Mol. Biol.">
        <title>Genome sequencing provides insights into the evolution of gene families encoding plant cell wall-degrading enzymes in longhorned beetles.</title>
        <authorList>
            <person name="Shin N.R."/>
            <person name="Okamura Y."/>
            <person name="Kirsch R."/>
            <person name="Pauchet Y."/>
        </authorList>
    </citation>
    <scope>NUCLEOTIDE SEQUENCE</scope>
    <source>
        <strain evidence="3">MMC_N1</strain>
    </source>
</reference>
<feature type="compositionally biased region" description="Polar residues" evidence="1">
    <location>
        <begin position="175"/>
        <end position="217"/>
    </location>
</feature>
<dbReference type="PANTHER" id="PTHR47331:SF2">
    <property type="match status" value="1"/>
</dbReference>
<dbReference type="Gene3D" id="2.40.70.10">
    <property type="entry name" value="Acid Proteases"/>
    <property type="match status" value="1"/>
</dbReference>
<dbReference type="InterPro" id="IPR043502">
    <property type="entry name" value="DNA/RNA_pol_sf"/>
</dbReference>
<evidence type="ECO:0000313" key="4">
    <source>
        <dbReference type="Proteomes" id="UP001162164"/>
    </source>
</evidence>
<gene>
    <name evidence="3" type="ORF">NQ317_016289</name>
</gene>
<evidence type="ECO:0000259" key="2">
    <source>
        <dbReference type="SMART" id="SM00343"/>
    </source>
</evidence>
<evidence type="ECO:0000256" key="1">
    <source>
        <dbReference type="SAM" id="MobiDB-lite"/>
    </source>
</evidence>
<feature type="compositionally biased region" description="Low complexity" evidence="1">
    <location>
        <begin position="160"/>
        <end position="174"/>
    </location>
</feature>
<dbReference type="InterPro" id="IPR008042">
    <property type="entry name" value="Retrotrans_Pao"/>
</dbReference>
<feature type="region of interest" description="Disordered" evidence="1">
    <location>
        <begin position="160"/>
        <end position="217"/>
    </location>
</feature>
<dbReference type="EMBL" id="JAPWTJ010001062">
    <property type="protein sequence ID" value="KAJ8974051.1"/>
    <property type="molecule type" value="Genomic_DNA"/>
</dbReference>
<evidence type="ECO:0000313" key="3">
    <source>
        <dbReference type="EMBL" id="KAJ8974051.1"/>
    </source>
</evidence>
<dbReference type="Proteomes" id="UP001162164">
    <property type="component" value="Unassembled WGS sequence"/>
</dbReference>
<dbReference type="Pfam" id="PF05585">
    <property type="entry name" value="DUF1758"/>
    <property type="match status" value="1"/>
</dbReference>
<dbReference type="SUPFAM" id="SSF56672">
    <property type="entry name" value="DNA/RNA polymerases"/>
    <property type="match status" value="1"/>
</dbReference>
<proteinExistence type="predicted"/>
<dbReference type="InterPro" id="IPR021109">
    <property type="entry name" value="Peptidase_aspartic_dom_sf"/>
</dbReference>
<accession>A0ABQ9J7T4</accession>
<feature type="domain" description="CCHC-type" evidence="2">
    <location>
        <begin position="123"/>
        <end position="139"/>
    </location>
</feature>
<protein>
    <recommendedName>
        <fullName evidence="2">CCHC-type domain-containing protein</fullName>
    </recommendedName>
</protein>
<name>A0ABQ9J7T4_9CUCU</name>
<keyword evidence="4" id="KW-1185">Reference proteome</keyword>
<sequence>MLKVPVEHWDLLLIYFFEQKVDFQTKKAFEQEKDINSLPTLSDFFKFLEKRCLVLENLSITNSNFQQKQRASHHSNSNTNLNVNGLQLFCIFCKQKDHKIYKCTRFKNLHHSEKINFIRSNRLCFNCLGSKHTTRECTSQGCHICSKKHHSLLHLDINHQNSSQNNSYNSQAHSRNSNNDTPRENVSQTNARQHQTNDQGSNTNTQSTNSQGPSRNAEIQTVSAFSTKSSEILLATALVTLYSASNQPVQAKVLLDGGSQSSFITENLVARLNCTPYARNLRISGIGENTSISNKMVNVTIYSHVEENVKFNVTCSVLKNITCKLPQSPIKIQKLNIPNYIKLADPTFFCPSQIDMLIGADMYYDITTQGMIRLGKNLPNLQNTLLGWIIAGKLPANLTSHVSAFVDPQTDISLFTHTSDLDNLLTKFWSVEEILDEPVLSSDDLLAEDIFKTTTRILENGSYQVNLPLKSHNEHTKLGDSFAIARKRFLNLENRFERDSQTVTYGTKSAPYLATRVIKEVAEQGKEKYPFASDALLNQCYVDDILYGSDTYENLVIAYNELNSLANSANFKLHKWGSNSTKFLKTYCKNEKQCAYDIKIENVPSKVLGVSWDPNSDEFSITCPQSPLENNFTKREVLSQLSQMFDPLGLIGPVIVTGKIIMQKIWLSKINWDEQLDPQTLIEWKKFIAVISSLADLKVPRYLLDSEISLYWIKSHASRWAIFVANRVSRIQLLTSDCQWRHIKSHKNPADILSRGRLPNELVSSKLWWYGPEFLQQADLELEQFNFKIKVENPPEEKRVALITNANLIIPFWEAIFNRFSSFTRLQRTVAYMLRFINNSNPRLEKFSGVLTIKELQQSLDTIIKHLQHIHFAREISELESEKPLSNKNLISLNPFLDKSGILRVGGRLAYATLPYSQKHQILLPSKNHVVSLLLKREHIRLGHAGPQTVRNKRNKVAKLVRYRLSFQFTGTAKDRFSPKQSWQQNLVPLSDTKSVLLIARCHALLSFISEGNEIK</sequence>
<dbReference type="InterPro" id="IPR008737">
    <property type="entry name" value="DUF1758"/>
</dbReference>